<reference evidence="2 3" key="1">
    <citation type="submission" date="2019-04" db="EMBL/GenBank/DDBJ databases">
        <title>High contiguity whole genome sequence and gene annotation resource for two Venturia nashicola isolates.</title>
        <authorList>
            <person name="Prokchorchik M."/>
            <person name="Won K."/>
            <person name="Lee Y."/>
            <person name="Choi E.D."/>
            <person name="Segonzac C."/>
            <person name="Sohn K.H."/>
        </authorList>
    </citation>
    <scope>NUCLEOTIDE SEQUENCE [LARGE SCALE GENOMIC DNA]</scope>
    <source>
        <strain evidence="2 3">PRI2</strain>
    </source>
</reference>
<accession>A0A4Z1NZ28</accession>
<organism evidence="2 3">
    <name type="scientific">Venturia nashicola</name>
    <dbReference type="NCBI Taxonomy" id="86259"/>
    <lineage>
        <taxon>Eukaryota</taxon>
        <taxon>Fungi</taxon>
        <taxon>Dikarya</taxon>
        <taxon>Ascomycota</taxon>
        <taxon>Pezizomycotina</taxon>
        <taxon>Dothideomycetes</taxon>
        <taxon>Pleosporomycetidae</taxon>
        <taxon>Venturiales</taxon>
        <taxon>Venturiaceae</taxon>
        <taxon>Venturia</taxon>
    </lineage>
</organism>
<dbReference type="EMBL" id="SNSC02000013">
    <property type="protein sequence ID" value="TID18898.1"/>
    <property type="molecule type" value="Genomic_DNA"/>
</dbReference>
<name>A0A4Z1NZ28_9PEZI</name>
<gene>
    <name evidence="2" type="ORF">E6O75_ATG06019</name>
</gene>
<evidence type="ECO:0000313" key="2">
    <source>
        <dbReference type="EMBL" id="TID18898.1"/>
    </source>
</evidence>
<keyword evidence="3" id="KW-1185">Reference proteome</keyword>
<protein>
    <submittedName>
        <fullName evidence="2">Uncharacterized protein</fullName>
    </submittedName>
</protein>
<comment type="caution">
    <text evidence="2">The sequence shown here is derived from an EMBL/GenBank/DDBJ whole genome shotgun (WGS) entry which is preliminary data.</text>
</comment>
<sequence length="92" mass="10286">MKVLWRTSAYILGTFFATSAGQQLRRRYVMKGDSFATTCRRKWPNRMPVCTKTVVANSSKVLDSPGVKKNQSGDSSDPAEQEGVRHMDPCES</sequence>
<dbReference type="Proteomes" id="UP000298493">
    <property type="component" value="Unassembled WGS sequence"/>
</dbReference>
<evidence type="ECO:0000256" key="1">
    <source>
        <dbReference type="SAM" id="MobiDB-lite"/>
    </source>
</evidence>
<feature type="region of interest" description="Disordered" evidence="1">
    <location>
        <begin position="61"/>
        <end position="92"/>
    </location>
</feature>
<feature type="compositionally biased region" description="Basic and acidic residues" evidence="1">
    <location>
        <begin position="82"/>
        <end position="92"/>
    </location>
</feature>
<proteinExistence type="predicted"/>
<dbReference type="AlphaFoldDB" id="A0A4Z1NZ28"/>
<evidence type="ECO:0000313" key="3">
    <source>
        <dbReference type="Proteomes" id="UP000298493"/>
    </source>
</evidence>